<dbReference type="SUPFAM" id="SSF54506">
    <property type="entry name" value="Diaminopimelate epimerase-like"/>
    <property type="match status" value="2"/>
</dbReference>
<accession>V4AHP3</accession>
<reference evidence="3 4" key="1">
    <citation type="journal article" date="2013" name="Nature">
        <title>Insights into bilaterian evolution from three spiralian genomes.</title>
        <authorList>
            <person name="Simakov O."/>
            <person name="Marletaz F."/>
            <person name="Cho S.J."/>
            <person name="Edsinger-Gonzales E."/>
            <person name="Havlak P."/>
            <person name="Hellsten U."/>
            <person name="Kuo D.H."/>
            <person name="Larsson T."/>
            <person name="Lv J."/>
            <person name="Arendt D."/>
            <person name="Savage R."/>
            <person name="Osoegawa K."/>
            <person name="de Jong P."/>
            <person name="Grimwood J."/>
            <person name="Chapman J.A."/>
            <person name="Shapiro H."/>
            <person name="Aerts A."/>
            <person name="Otillar R.P."/>
            <person name="Terry A.Y."/>
            <person name="Boore J.L."/>
            <person name="Grigoriev I.V."/>
            <person name="Lindberg D.R."/>
            <person name="Seaver E.C."/>
            <person name="Weisblat D.A."/>
            <person name="Putnam N.H."/>
            <person name="Rokhsar D.S."/>
        </authorList>
    </citation>
    <scope>NUCLEOTIDE SEQUENCE [LARGE SCALE GENOMIC DNA]</scope>
</reference>
<keyword evidence="2" id="KW-0413">Isomerase</keyword>
<dbReference type="OrthoDB" id="9977463at2759"/>
<dbReference type="CTD" id="20239006"/>
<dbReference type="Proteomes" id="UP000030746">
    <property type="component" value="Unassembled WGS sequence"/>
</dbReference>
<dbReference type="Pfam" id="PF01678">
    <property type="entry name" value="DAP_epimerase"/>
    <property type="match status" value="2"/>
</dbReference>
<dbReference type="OMA" id="GIRCFAR"/>
<dbReference type="GO" id="GO:0009089">
    <property type="term" value="P:lysine biosynthetic process via diaminopimelate"/>
    <property type="evidence" value="ECO:0007669"/>
    <property type="project" value="InterPro"/>
</dbReference>
<evidence type="ECO:0000313" key="4">
    <source>
        <dbReference type="Proteomes" id="UP000030746"/>
    </source>
</evidence>
<dbReference type="Gene3D" id="3.10.310.10">
    <property type="entry name" value="Diaminopimelate Epimerase, Chain A, domain 1"/>
    <property type="match status" value="2"/>
</dbReference>
<dbReference type="HAMAP" id="MF_00197">
    <property type="entry name" value="DAP_epimerase"/>
    <property type="match status" value="1"/>
</dbReference>
<evidence type="ECO:0000256" key="1">
    <source>
        <dbReference type="ARBA" id="ARBA00010219"/>
    </source>
</evidence>
<comment type="similarity">
    <text evidence="1">Belongs to the diaminopimelate epimerase family.</text>
</comment>
<dbReference type="GO" id="GO:0008837">
    <property type="term" value="F:diaminopimelate epimerase activity"/>
    <property type="evidence" value="ECO:0007669"/>
    <property type="project" value="InterPro"/>
</dbReference>
<evidence type="ECO:0000313" key="3">
    <source>
        <dbReference type="EMBL" id="ESO92906.1"/>
    </source>
</evidence>
<gene>
    <name evidence="3" type="ORF">LOTGIDRAFT_162386</name>
</gene>
<name>V4AHP3_LOTGI</name>
<dbReference type="InterPro" id="IPR001653">
    <property type="entry name" value="DAP_epimerase_DapF"/>
</dbReference>
<dbReference type="PANTHER" id="PTHR31689">
    <property type="entry name" value="DIAMINOPIMELATE EPIMERASE, CHLOROPLASTIC"/>
    <property type="match status" value="1"/>
</dbReference>
<dbReference type="HOGENOM" id="CLU_053306_3_2_1"/>
<sequence length="271" mass="30059">MGTEIQFVKYQGAGNDFVLVDMREIETELNDGIRKAMCDRRFGIGADGVLVILNSAIAHFKLVYYNSDGCLSSLCGNGSRCCLAYYLSMSQCKDSSIRFECNGSIYEGGHVKENIYQLNMKDIETADIVTVDKDNFYINTGSPHHVRYVNGLHHKDIRALGLKVRTESYGKEGCNINFCEELSDGKLKVRTYERGVEDETLACGTGATAVALVTHQRLKIMKEDSINSCFSYVILMPGGTLTVKFVATAKLFSNIYLIGPALRVFTGVYNI</sequence>
<dbReference type="EMBL" id="KB202014">
    <property type="protein sequence ID" value="ESO92906.1"/>
    <property type="molecule type" value="Genomic_DNA"/>
</dbReference>
<dbReference type="GeneID" id="20239006"/>
<dbReference type="NCBIfam" id="TIGR00652">
    <property type="entry name" value="DapF"/>
    <property type="match status" value="1"/>
</dbReference>
<protein>
    <recommendedName>
        <fullName evidence="5">Diaminopimelate epimerase</fullName>
    </recommendedName>
</protein>
<proteinExistence type="inferred from homology"/>
<evidence type="ECO:0008006" key="5">
    <source>
        <dbReference type="Google" id="ProtNLM"/>
    </source>
</evidence>
<dbReference type="AlphaFoldDB" id="V4AHP3"/>
<keyword evidence="4" id="KW-1185">Reference proteome</keyword>
<dbReference type="PANTHER" id="PTHR31689:SF0">
    <property type="entry name" value="DIAMINOPIMELATE EPIMERASE"/>
    <property type="match status" value="1"/>
</dbReference>
<organism evidence="3 4">
    <name type="scientific">Lottia gigantea</name>
    <name type="common">Giant owl limpet</name>
    <dbReference type="NCBI Taxonomy" id="225164"/>
    <lineage>
        <taxon>Eukaryota</taxon>
        <taxon>Metazoa</taxon>
        <taxon>Spiralia</taxon>
        <taxon>Lophotrochozoa</taxon>
        <taxon>Mollusca</taxon>
        <taxon>Gastropoda</taxon>
        <taxon>Patellogastropoda</taxon>
        <taxon>Lottioidea</taxon>
        <taxon>Lottiidae</taxon>
        <taxon>Lottia</taxon>
    </lineage>
</organism>
<dbReference type="RefSeq" id="XP_009056590.1">
    <property type="nucleotide sequence ID" value="XM_009058342.1"/>
</dbReference>
<dbReference type="KEGG" id="lgi:LOTGIDRAFT_162386"/>
<evidence type="ECO:0000256" key="2">
    <source>
        <dbReference type="ARBA" id="ARBA00023235"/>
    </source>
</evidence>
<dbReference type="STRING" id="225164.V4AHP3"/>
<dbReference type="GO" id="GO:0005829">
    <property type="term" value="C:cytosol"/>
    <property type="evidence" value="ECO:0007669"/>
    <property type="project" value="TreeGrafter"/>
</dbReference>